<feature type="binding site" evidence="1">
    <location>
        <position position="32"/>
    </location>
    <ligand>
        <name>Mg(2+)</name>
        <dbReference type="ChEBI" id="CHEBI:18420"/>
        <label>1</label>
    </ligand>
</feature>
<accession>A0A1G7L7C9</accession>
<comment type="function">
    <text evidence="1">Catalyzes the ATP-dependent phosphorylation of thiamine-monophosphate (TMP) to form thiamine-pyrophosphate (TPP), the active form of vitamin B1.</text>
</comment>
<feature type="binding site" evidence="1">
    <location>
        <position position="107"/>
    </location>
    <ligand>
        <name>Mg(2+)</name>
        <dbReference type="ChEBI" id="CHEBI:18420"/>
        <label>1</label>
    </ligand>
</feature>
<feature type="binding site" evidence="1">
    <location>
        <position position="60"/>
    </location>
    <ligand>
        <name>Mg(2+)</name>
        <dbReference type="ChEBI" id="CHEBI:18420"/>
        <label>2</label>
    </ligand>
</feature>
<feature type="binding site" evidence="1">
    <location>
        <position position="130"/>
    </location>
    <ligand>
        <name>ATP</name>
        <dbReference type="ChEBI" id="CHEBI:30616"/>
    </ligand>
</feature>
<dbReference type="SUPFAM" id="SSF55326">
    <property type="entry name" value="PurM N-terminal domain-like"/>
    <property type="match status" value="1"/>
</dbReference>
<feature type="binding site" evidence="1">
    <location>
        <position position="39"/>
    </location>
    <ligand>
        <name>substrate</name>
    </ligand>
</feature>
<dbReference type="CDD" id="cd02194">
    <property type="entry name" value="ThiL"/>
    <property type="match status" value="1"/>
</dbReference>
<dbReference type="SUPFAM" id="SSF56042">
    <property type="entry name" value="PurM C-terminal domain-like"/>
    <property type="match status" value="1"/>
</dbReference>
<feature type="binding site" evidence="1">
    <location>
        <position position="191"/>
    </location>
    <ligand>
        <name>Mg(2+)</name>
        <dbReference type="ChEBI" id="CHEBI:18420"/>
        <label>5</label>
    </ligand>
</feature>
<keyword evidence="1" id="KW-0479">Metal-binding</keyword>
<dbReference type="Pfam" id="PF02769">
    <property type="entry name" value="AIRS_C"/>
    <property type="match status" value="1"/>
</dbReference>
<evidence type="ECO:0000259" key="3">
    <source>
        <dbReference type="Pfam" id="PF02769"/>
    </source>
</evidence>
<feature type="binding site" evidence="1">
    <location>
        <position position="30"/>
    </location>
    <ligand>
        <name>Mg(2+)</name>
        <dbReference type="ChEBI" id="CHEBI:18420"/>
        <label>4</label>
    </ligand>
</feature>
<organism evidence="4 5">
    <name type="scientific">Halorientalis regularis</name>
    <dbReference type="NCBI Taxonomy" id="660518"/>
    <lineage>
        <taxon>Archaea</taxon>
        <taxon>Methanobacteriati</taxon>
        <taxon>Methanobacteriota</taxon>
        <taxon>Stenosarchaea group</taxon>
        <taxon>Halobacteria</taxon>
        <taxon>Halobacteriales</taxon>
        <taxon>Haloarculaceae</taxon>
        <taxon>Halorientalis</taxon>
    </lineage>
</organism>
<evidence type="ECO:0000256" key="1">
    <source>
        <dbReference type="HAMAP-Rule" id="MF_02128"/>
    </source>
</evidence>
<dbReference type="Gene3D" id="3.90.650.10">
    <property type="entry name" value="PurM-like C-terminal domain"/>
    <property type="match status" value="1"/>
</dbReference>
<dbReference type="PANTHER" id="PTHR30270">
    <property type="entry name" value="THIAMINE-MONOPHOSPHATE KINASE"/>
    <property type="match status" value="1"/>
</dbReference>
<keyword evidence="1" id="KW-0460">Magnesium</keyword>
<feature type="binding site" evidence="1">
    <location>
        <position position="20"/>
    </location>
    <ligand>
        <name>Mg(2+)</name>
        <dbReference type="ChEBI" id="CHEBI:18420"/>
        <label>4</label>
    </ligand>
</feature>
<feature type="binding site" evidence="1">
    <location>
        <position position="31"/>
    </location>
    <ligand>
        <name>Mg(2+)</name>
        <dbReference type="ChEBI" id="CHEBI:18420"/>
        <label>1</label>
    </ligand>
</feature>
<dbReference type="STRING" id="660518.SAMN05216218_106190"/>
<comment type="catalytic activity">
    <reaction evidence="1">
        <text>thiamine phosphate + ATP = thiamine diphosphate + ADP</text>
        <dbReference type="Rhea" id="RHEA:15913"/>
        <dbReference type="ChEBI" id="CHEBI:30616"/>
        <dbReference type="ChEBI" id="CHEBI:37575"/>
        <dbReference type="ChEBI" id="CHEBI:58937"/>
        <dbReference type="ChEBI" id="CHEBI:456216"/>
        <dbReference type="EC" id="2.7.4.16"/>
    </reaction>
</comment>
<feature type="binding site" evidence="1">
    <location>
        <position position="239"/>
    </location>
    <ligand>
        <name>substrate</name>
    </ligand>
</feature>
<comment type="pathway">
    <text evidence="1">Cofactor biosynthesis; thiamine diphosphate biosynthesis; thiamine diphosphate from thiamine phosphate: step 1/1.</text>
</comment>
<dbReference type="OrthoDB" id="45909at2157"/>
<dbReference type="InterPro" id="IPR036921">
    <property type="entry name" value="PurM-like_N_sf"/>
</dbReference>
<dbReference type="GO" id="GO:0000287">
    <property type="term" value="F:magnesium ion binding"/>
    <property type="evidence" value="ECO:0007669"/>
    <property type="project" value="UniProtKB-UniRule"/>
</dbReference>
<dbReference type="InterPro" id="IPR036676">
    <property type="entry name" value="PurM-like_C_sf"/>
</dbReference>
<dbReference type="PIRSF" id="PIRSF005303">
    <property type="entry name" value="Thiam_monoph_kin"/>
    <property type="match status" value="1"/>
</dbReference>
<dbReference type="PANTHER" id="PTHR30270:SF3">
    <property type="entry name" value="THIAMINE-MONOPHOSPHATE KINASE"/>
    <property type="match status" value="1"/>
</dbReference>
<feature type="binding site" evidence="1">
    <location>
        <position position="188"/>
    </location>
    <ligand>
        <name>Mg(2+)</name>
        <dbReference type="ChEBI" id="CHEBI:18420"/>
        <label>3</label>
    </ligand>
</feature>
<dbReference type="EC" id="2.7.4.16" evidence="1"/>
<feature type="binding site" evidence="1">
    <location>
        <position position="32"/>
    </location>
    <ligand>
        <name>Mg(2+)</name>
        <dbReference type="ChEBI" id="CHEBI:18420"/>
        <label>2</label>
    </ligand>
</feature>
<dbReference type="InterPro" id="IPR006283">
    <property type="entry name" value="ThiL-like"/>
</dbReference>
<feature type="binding site" evidence="1">
    <location>
        <position position="287"/>
    </location>
    <ligand>
        <name>substrate</name>
    </ligand>
</feature>
<name>A0A1G7L7C9_9EURY</name>
<keyword evidence="1 4" id="KW-0418">Kinase</keyword>
<comment type="similarity">
    <text evidence="1">Belongs to the thiamine-monophosphate kinase family.</text>
</comment>
<keyword evidence="1" id="KW-0808">Transferase</keyword>
<feature type="binding site" evidence="1">
    <location>
        <position position="190"/>
    </location>
    <ligand>
        <name>ATP</name>
        <dbReference type="ChEBI" id="CHEBI:30616"/>
    </ligand>
</feature>
<dbReference type="AlphaFoldDB" id="A0A1G7L7C9"/>
<sequence>MDERAALSLLADDLPAAGDDAAVVGEQVLTTDMLHDRRDFPDGTTRYTAGWRAVGASLSDVAAMGAEATAAVAVYAAPDFDPEALRAFVRGAQDVCAYVEAEYVGGDLDDHEEFTVATTALGRTADPVRRSGAESGDALCVTGTLGRSGAALRLFERGDQEWANDLFRFTPRVVSGLAISSSATAMIDSSDGLARSLHHLADASDCGFAVETPLPIDDAVDDVTDDPADRRELGVFFGEDFELVFTAPPDSLPGLRDVCDVPITRIGTVTDGSAVTLDDVSLPDRGYTHGEE</sequence>
<dbReference type="RefSeq" id="WP_092691236.1">
    <property type="nucleotide sequence ID" value="NZ_FNBK01000006.1"/>
</dbReference>
<feature type="binding site" evidence="1">
    <location>
        <position position="60"/>
    </location>
    <ligand>
        <name>Mg(2+)</name>
        <dbReference type="ChEBI" id="CHEBI:18420"/>
        <label>4</label>
    </ligand>
</feature>
<evidence type="ECO:0000259" key="2">
    <source>
        <dbReference type="Pfam" id="PF00586"/>
    </source>
</evidence>
<feature type="binding site" evidence="1">
    <location>
        <position position="60"/>
    </location>
    <ligand>
        <name>Mg(2+)</name>
        <dbReference type="ChEBI" id="CHEBI:18420"/>
        <label>3</label>
    </ligand>
</feature>
<dbReference type="Pfam" id="PF00586">
    <property type="entry name" value="AIRS"/>
    <property type="match status" value="1"/>
</dbReference>
<feature type="binding site" evidence="1">
    <location>
        <begin position="106"/>
        <end position="107"/>
    </location>
    <ligand>
        <name>ATP</name>
        <dbReference type="ChEBI" id="CHEBI:30616"/>
    </ligand>
</feature>
<feature type="domain" description="PurM-like N-terminal" evidence="2">
    <location>
        <begin position="18"/>
        <end position="123"/>
    </location>
</feature>
<dbReference type="UniPathway" id="UPA00060">
    <property type="reaction ID" value="UER00142"/>
</dbReference>
<dbReference type="HAMAP" id="MF_02128">
    <property type="entry name" value="TMP_kinase"/>
    <property type="match status" value="1"/>
</dbReference>
<comment type="caution">
    <text evidence="1">Lacks conserved residue(s) required for the propagation of feature annotation.</text>
</comment>
<reference evidence="5" key="1">
    <citation type="submission" date="2016-10" db="EMBL/GenBank/DDBJ databases">
        <authorList>
            <person name="Varghese N."/>
            <person name="Submissions S."/>
        </authorList>
    </citation>
    <scope>NUCLEOTIDE SEQUENCE [LARGE SCALE GENOMIC DNA]</scope>
    <source>
        <strain evidence="5">IBRC-M 10760</strain>
    </source>
</reference>
<protein>
    <recommendedName>
        <fullName evidence="1">Thiamine-monophosphate kinase</fullName>
        <shortName evidence="1">TMP kinase</shortName>
        <shortName evidence="1">Thiamine-phosphate kinase</shortName>
        <ecNumber evidence="1">2.7.4.16</ecNumber>
    </recommendedName>
</protein>
<feature type="domain" description="PurM-like C-terminal" evidence="3">
    <location>
        <begin position="135"/>
        <end position="277"/>
    </location>
</feature>
<dbReference type="Proteomes" id="UP000199076">
    <property type="component" value="Unassembled WGS sequence"/>
</dbReference>
<keyword evidence="5" id="KW-1185">Reference proteome</keyword>
<dbReference type="GO" id="GO:0009229">
    <property type="term" value="P:thiamine diphosphate biosynthetic process"/>
    <property type="evidence" value="ECO:0007669"/>
    <property type="project" value="UniProtKB-UniRule"/>
</dbReference>
<dbReference type="InterPro" id="IPR016188">
    <property type="entry name" value="PurM-like_N"/>
</dbReference>
<proteinExistence type="inferred from homology"/>
<dbReference type="GO" id="GO:0009030">
    <property type="term" value="F:thiamine-phosphate kinase activity"/>
    <property type="evidence" value="ECO:0007669"/>
    <property type="project" value="UniProtKB-UniRule"/>
</dbReference>
<dbReference type="Gene3D" id="3.30.1330.10">
    <property type="entry name" value="PurM-like, N-terminal domain"/>
    <property type="match status" value="1"/>
</dbReference>
<keyword evidence="1" id="KW-0067">ATP-binding</keyword>
<comment type="miscellaneous">
    <text evidence="1">Reaction mechanism of ThiL seems to utilize a direct, inline transfer of the gamma-phosphate of ATP to TMP rather than a phosphorylated enzyme intermediate.</text>
</comment>
<evidence type="ECO:0000313" key="4">
    <source>
        <dbReference type="EMBL" id="SDF45345.1"/>
    </source>
</evidence>
<evidence type="ECO:0000313" key="5">
    <source>
        <dbReference type="Proteomes" id="UP000199076"/>
    </source>
</evidence>
<feature type="binding site" evidence="1">
    <location>
        <position position="20"/>
    </location>
    <ligand>
        <name>Mg(2+)</name>
        <dbReference type="ChEBI" id="CHEBI:18420"/>
        <label>3</label>
    </ligand>
</feature>
<gene>
    <name evidence="1" type="primary">thiL</name>
    <name evidence="4" type="ORF">SAMN05216218_106190</name>
</gene>
<dbReference type="GO" id="GO:0009228">
    <property type="term" value="P:thiamine biosynthetic process"/>
    <property type="evidence" value="ECO:0007669"/>
    <property type="project" value="UniProtKB-KW"/>
</dbReference>
<dbReference type="NCBIfam" id="TIGR01379">
    <property type="entry name" value="thiL"/>
    <property type="match status" value="1"/>
</dbReference>
<dbReference type="InterPro" id="IPR010918">
    <property type="entry name" value="PurM-like_C_dom"/>
</dbReference>
<keyword evidence="1" id="KW-0547">Nucleotide-binding</keyword>
<dbReference type="GO" id="GO:0005524">
    <property type="term" value="F:ATP binding"/>
    <property type="evidence" value="ECO:0007669"/>
    <property type="project" value="UniProtKB-UniRule"/>
</dbReference>
<keyword evidence="1" id="KW-0784">Thiamine biosynthesis</keyword>
<dbReference type="EMBL" id="FNBK01000006">
    <property type="protein sequence ID" value="SDF45345.1"/>
    <property type="molecule type" value="Genomic_DNA"/>
</dbReference>